<keyword evidence="2" id="KW-0812">Transmembrane</keyword>
<name>B0VGH8_CLOAI</name>
<protein>
    <recommendedName>
        <fullName evidence="5">DUF1232 domain-containing protein</fullName>
    </recommendedName>
</protein>
<keyword evidence="4" id="KW-0472">Membrane</keyword>
<dbReference type="Proteomes" id="UP000002019">
    <property type="component" value="Chromosome"/>
</dbReference>
<evidence type="ECO:0000313" key="6">
    <source>
        <dbReference type="EMBL" id="CAO80415.1"/>
    </source>
</evidence>
<accession>B0VGH8</accession>
<keyword evidence="7" id="KW-1185">Reference proteome</keyword>
<gene>
    <name evidence="6" type="ordered locus">CLOAM0518</name>
</gene>
<evidence type="ECO:0000256" key="4">
    <source>
        <dbReference type="ARBA" id="ARBA00023136"/>
    </source>
</evidence>
<evidence type="ECO:0000256" key="1">
    <source>
        <dbReference type="ARBA" id="ARBA00004127"/>
    </source>
</evidence>
<dbReference type="RefSeq" id="WP_015424276.1">
    <property type="nucleotide sequence ID" value="NC_020449.1"/>
</dbReference>
<evidence type="ECO:0000259" key="5">
    <source>
        <dbReference type="Pfam" id="PF06803"/>
    </source>
</evidence>
<dbReference type="GO" id="GO:0012505">
    <property type="term" value="C:endomembrane system"/>
    <property type="evidence" value="ECO:0007669"/>
    <property type="project" value="UniProtKB-SubCell"/>
</dbReference>
<dbReference type="AlphaFoldDB" id="B0VGH8"/>
<dbReference type="EMBL" id="CU466930">
    <property type="protein sequence ID" value="CAO80415.1"/>
    <property type="molecule type" value="Genomic_DNA"/>
</dbReference>
<dbReference type="InterPro" id="IPR010652">
    <property type="entry name" value="DUF1232"/>
</dbReference>
<dbReference type="OrthoDB" id="9800202at2"/>
<dbReference type="STRING" id="459349.CLOAM0518"/>
<evidence type="ECO:0000256" key="3">
    <source>
        <dbReference type="ARBA" id="ARBA00022989"/>
    </source>
</evidence>
<keyword evidence="3" id="KW-1133">Transmembrane helix</keyword>
<dbReference type="HOGENOM" id="CLU_130854_0_0_0"/>
<dbReference type="Pfam" id="PF06803">
    <property type="entry name" value="DUF1232"/>
    <property type="match status" value="1"/>
</dbReference>
<organism evidence="6 7">
    <name type="scientific">Cloacimonas acidaminovorans (strain Evry)</name>
    <dbReference type="NCBI Taxonomy" id="459349"/>
    <lineage>
        <taxon>Bacteria</taxon>
        <taxon>Pseudomonadati</taxon>
        <taxon>Candidatus Cloacimonadota</taxon>
        <taxon>Candidatus Cloacimonadia</taxon>
        <taxon>Candidatus Cloacimonadales</taxon>
        <taxon>Candidatus Cloacimonadaceae</taxon>
        <taxon>Candidatus Cloacimonas</taxon>
    </lineage>
</organism>
<evidence type="ECO:0000313" key="7">
    <source>
        <dbReference type="Proteomes" id="UP000002019"/>
    </source>
</evidence>
<evidence type="ECO:0000256" key="2">
    <source>
        <dbReference type="ARBA" id="ARBA00022692"/>
    </source>
</evidence>
<dbReference type="KEGG" id="caci:CLOAM0518"/>
<sequence>MKDDDVIEGREIPAEEQEKIKDKIIDDIDSTKLKFYENLRQKVRGWTKEQLGSLGGKLGEYVFLLPDFFILVCRLALDKRVPVKQKMIMGGVIAYVMMPVDLIPDFIPVIGLVDDLVLVVMALNMILNEIDPKILSDNWSGEGEVLEHLKKITAVAEQFLDKHLLQKIKNVLKRL</sequence>
<feature type="domain" description="DUF1232" evidence="5">
    <location>
        <begin position="86"/>
        <end position="120"/>
    </location>
</feature>
<proteinExistence type="predicted"/>
<comment type="subcellular location">
    <subcellularLocation>
        <location evidence="1">Endomembrane system</location>
        <topology evidence="1">Multi-pass membrane protein</topology>
    </subcellularLocation>
</comment>
<dbReference type="eggNOG" id="COG3339">
    <property type="taxonomic scope" value="Bacteria"/>
</dbReference>
<reference evidence="6 7" key="1">
    <citation type="journal article" date="2008" name="J. Bacteriol.">
        <title>'Candidatus Cloacamonas acidaminovorans': genome sequence reconstruction provides a first glimpse of a new bacterial division.</title>
        <authorList>
            <person name="Pelletier E."/>
            <person name="Kreimeyer A."/>
            <person name="Bocs S."/>
            <person name="Rouy Z."/>
            <person name="Gyapay G."/>
            <person name="Chouari R."/>
            <person name="Riviere D."/>
            <person name="Ganesan A."/>
            <person name="Daegelen P."/>
            <person name="Sghir A."/>
            <person name="Cohen G.N."/>
            <person name="Medigue C."/>
            <person name="Weissenbach J."/>
            <person name="Le Paslier D."/>
        </authorList>
    </citation>
    <scope>NUCLEOTIDE SEQUENCE [LARGE SCALE GENOMIC DNA]</scope>
    <source>
        <strain evidence="7">Evry</strain>
    </source>
</reference>